<protein>
    <recommendedName>
        <fullName evidence="4">lipopolysaccharide heptosyltransferase II</fullName>
        <ecNumber evidence="4">2.4.99.24</ecNumber>
    </recommendedName>
</protein>
<dbReference type="KEGG" id="pca:Pcar_1263"/>
<reference evidence="6 7" key="2">
    <citation type="journal article" date="2012" name="BMC Genomics">
        <title>The genome of Pelobacter carbinolicus reveals surprising metabolic capabilities and physiological features.</title>
        <authorList>
            <person name="Aklujkar M."/>
            <person name="Haveman S.A."/>
            <person name="Didonato R.Jr."/>
            <person name="Chertkov O."/>
            <person name="Han C.S."/>
            <person name="Land M.L."/>
            <person name="Brown P."/>
            <person name="Lovley D.R."/>
        </authorList>
    </citation>
    <scope>NUCLEOTIDE SEQUENCE [LARGE SCALE GENOMIC DNA]</scope>
    <source>
        <strain evidence="7">DSM 2380 / NBRC 103641 / GraBd1</strain>
    </source>
</reference>
<comment type="similarity">
    <text evidence="3">Belongs to the glycosyltransferase 9 family.</text>
</comment>
<evidence type="ECO:0000256" key="5">
    <source>
        <dbReference type="ARBA" id="ARBA00047503"/>
    </source>
</evidence>
<evidence type="ECO:0000313" key="7">
    <source>
        <dbReference type="Proteomes" id="UP000002534"/>
    </source>
</evidence>
<dbReference type="InterPro" id="IPR002201">
    <property type="entry name" value="Glyco_trans_9"/>
</dbReference>
<sequence>MKPIDPQNIRRIMVRSTNWVGDAVMTTPAMADLRKAFPDAEIVVVANPLVAQLFTWHPYCDRVLVYDKKGPHKGFAGLWKFARQLSRENFDMAVLLQNAIEAAIMAALAGIPRRVGYRTDARRLLLTHGVAVGAEQKRLHHTEYYRHMLGHICPGQGDGRLRLACSEAEQSWVRETLGDDRWVAINPGAAYGSAKRWLPERFAAVADGLVEEFGLRVVLTGGPGEKEIGRDIAQAMRAPALNLIGETSVRQLMAVLEACRLMITNDSGPMHVAAAFDVPIVAVFGPTDHTTTSPWTQDCRIVRKSIDCAPCLLRQCPTDHRCMRAISPEDVLTAARQLLGDVS</sequence>
<dbReference type="STRING" id="338963.Pcar_1263"/>
<reference evidence="7" key="1">
    <citation type="submission" date="2005-10" db="EMBL/GenBank/DDBJ databases">
        <title>Complete sequence of Pelobacter carbinolicus DSM 2380.</title>
        <authorList>
            <person name="Copeland A."/>
            <person name="Lucas S."/>
            <person name="Lapidus A."/>
            <person name="Barry K."/>
            <person name="Detter J.C."/>
            <person name="Glavina T."/>
            <person name="Hammon N."/>
            <person name="Israni S."/>
            <person name="Pitluck S."/>
            <person name="Chertkov O."/>
            <person name="Schmutz J."/>
            <person name="Larimer F."/>
            <person name="Land M."/>
            <person name="Kyrpides N."/>
            <person name="Ivanova N."/>
            <person name="Richardson P."/>
        </authorList>
    </citation>
    <scope>NUCLEOTIDE SEQUENCE [LARGE SCALE GENOMIC DNA]</scope>
    <source>
        <strain evidence="7">DSM 2380 / NBRC 103641 / GraBd1</strain>
    </source>
</reference>
<evidence type="ECO:0000256" key="4">
    <source>
        <dbReference type="ARBA" id="ARBA00044042"/>
    </source>
</evidence>
<dbReference type="GO" id="GO:0008713">
    <property type="term" value="F:ADP-heptose-lipopolysaccharide heptosyltransferase activity"/>
    <property type="evidence" value="ECO:0007669"/>
    <property type="project" value="UniProtKB-EC"/>
</dbReference>
<evidence type="ECO:0000256" key="3">
    <source>
        <dbReference type="ARBA" id="ARBA00043995"/>
    </source>
</evidence>
<organism evidence="6 7">
    <name type="scientific">Syntrophotalea carbinolica (strain DSM 2380 / NBRC 103641 / GraBd1)</name>
    <name type="common">Pelobacter carbinolicus</name>
    <dbReference type="NCBI Taxonomy" id="338963"/>
    <lineage>
        <taxon>Bacteria</taxon>
        <taxon>Pseudomonadati</taxon>
        <taxon>Thermodesulfobacteriota</taxon>
        <taxon>Desulfuromonadia</taxon>
        <taxon>Desulfuromonadales</taxon>
        <taxon>Syntrophotaleaceae</taxon>
        <taxon>Syntrophotalea</taxon>
    </lineage>
</organism>
<dbReference type="CAZy" id="GT9">
    <property type="family name" value="Glycosyltransferase Family 9"/>
</dbReference>
<keyword evidence="2 6" id="KW-0808">Transferase</keyword>
<dbReference type="PANTHER" id="PTHR30160">
    <property type="entry name" value="TETRAACYLDISACCHARIDE 4'-KINASE-RELATED"/>
    <property type="match status" value="1"/>
</dbReference>
<dbReference type="GO" id="GO:0009244">
    <property type="term" value="P:lipopolysaccharide core region biosynthetic process"/>
    <property type="evidence" value="ECO:0007669"/>
    <property type="project" value="TreeGrafter"/>
</dbReference>
<dbReference type="PANTHER" id="PTHR30160:SF7">
    <property type="entry name" value="ADP-HEPTOSE--LPS HEPTOSYLTRANSFERASE 2"/>
    <property type="match status" value="1"/>
</dbReference>
<dbReference type="GO" id="GO:0005829">
    <property type="term" value="C:cytosol"/>
    <property type="evidence" value="ECO:0007669"/>
    <property type="project" value="TreeGrafter"/>
</dbReference>
<evidence type="ECO:0000313" key="6">
    <source>
        <dbReference type="EMBL" id="ABA88512.1"/>
    </source>
</evidence>
<dbReference type="EC" id="2.4.99.24" evidence="4"/>
<comment type="catalytic activity">
    <reaction evidence="5">
        <text>an L-alpha-D-Hep-(1-&gt;5)-[alpha-Kdo-(2-&gt;4)]-alpha-Kdo-(2-&gt;6)-lipid A + ADP-L-glycero-beta-D-manno-heptose = an L-alpha-D-Hep-(1-&gt;3)-L-alpha-D-Hep-(1-&gt;5)-[alpha-Kdo-(2-&gt;4)]-alpha-Kdo-(2-&gt;6)-lipid A + ADP + H(+)</text>
        <dbReference type="Rhea" id="RHEA:74071"/>
        <dbReference type="ChEBI" id="CHEBI:15378"/>
        <dbReference type="ChEBI" id="CHEBI:61506"/>
        <dbReference type="ChEBI" id="CHEBI:193068"/>
        <dbReference type="ChEBI" id="CHEBI:193069"/>
        <dbReference type="ChEBI" id="CHEBI:456216"/>
        <dbReference type="EC" id="2.4.99.24"/>
    </reaction>
</comment>
<keyword evidence="1" id="KW-0328">Glycosyltransferase</keyword>
<name>Q3A545_SYNC1</name>
<dbReference type="SUPFAM" id="SSF53756">
    <property type="entry name" value="UDP-Glycosyltransferase/glycogen phosphorylase"/>
    <property type="match status" value="1"/>
</dbReference>
<keyword evidence="7" id="KW-1185">Reference proteome</keyword>
<dbReference type="InterPro" id="IPR011910">
    <property type="entry name" value="RfaF"/>
</dbReference>
<evidence type="ECO:0000256" key="1">
    <source>
        <dbReference type="ARBA" id="ARBA00022676"/>
    </source>
</evidence>
<dbReference type="AlphaFoldDB" id="Q3A545"/>
<evidence type="ECO:0000256" key="2">
    <source>
        <dbReference type="ARBA" id="ARBA00022679"/>
    </source>
</evidence>
<dbReference type="Proteomes" id="UP000002534">
    <property type="component" value="Chromosome"/>
</dbReference>
<dbReference type="InterPro" id="IPR051199">
    <property type="entry name" value="LPS_LOS_Heptosyltrfase"/>
</dbReference>
<dbReference type="Gene3D" id="3.40.50.2000">
    <property type="entry name" value="Glycogen Phosphorylase B"/>
    <property type="match status" value="2"/>
</dbReference>
<dbReference type="EMBL" id="CP000142">
    <property type="protein sequence ID" value="ABA88512.1"/>
    <property type="molecule type" value="Genomic_DNA"/>
</dbReference>
<dbReference type="Pfam" id="PF01075">
    <property type="entry name" value="Glyco_transf_9"/>
    <property type="match status" value="1"/>
</dbReference>
<dbReference type="eggNOG" id="COG0859">
    <property type="taxonomic scope" value="Bacteria"/>
</dbReference>
<dbReference type="CDD" id="cd03789">
    <property type="entry name" value="GT9_LPS_heptosyltransferase"/>
    <property type="match status" value="1"/>
</dbReference>
<dbReference type="HOGENOM" id="CLU_038371_0_0_7"/>
<dbReference type="NCBIfam" id="TIGR02195">
    <property type="entry name" value="heptsyl_trn_II"/>
    <property type="match status" value="1"/>
</dbReference>
<accession>Q3A545</accession>
<proteinExistence type="inferred from homology"/>
<dbReference type="FunFam" id="3.40.50.2000:FF:000023">
    <property type="entry name" value="ADP-heptose--LPS heptosyltransferase II"/>
    <property type="match status" value="1"/>
</dbReference>
<gene>
    <name evidence="6" type="ordered locus">Pcar_1263</name>
</gene>
<dbReference type="RefSeq" id="WP_011340987.1">
    <property type="nucleotide sequence ID" value="NC_007498.2"/>
</dbReference>